<dbReference type="Proteomes" id="UP001157502">
    <property type="component" value="Chromosome 10"/>
</dbReference>
<keyword evidence="2" id="KW-1185">Reference proteome</keyword>
<gene>
    <name evidence="1" type="ORF">DPEC_G00126570</name>
</gene>
<proteinExistence type="predicted"/>
<dbReference type="EMBL" id="CM055737">
    <property type="protein sequence ID" value="KAJ8006272.1"/>
    <property type="molecule type" value="Genomic_DNA"/>
</dbReference>
<evidence type="ECO:0000313" key="1">
    <source>
        <dbReference type="EMBL" id="KAJ8006272.1"/>
    </source>
</evidence>
<protein>
    <submittedName>
        <fullName evidence="1">Uncharacterized protein</fullName>
    </submittedName>
</protein>
<name>A0ACC2GRK3_DALPE</name>
<evidence type="ECO:0000313" key="2">
    <source>
        <dbReference type="Proteomes" id="UP001157502"/>
    </source>
</evidence>
<organism evidence="1 2">
    <name type="scientific">Dallia pectoralis</name>
    <name type="common">Alaska blackfish</name>
    <dbReference type="NCBI Taxonomy" id="75939"/>
    <lineage>
        <taxon>Eukaryota</taxon>
        <taxon>Metazoa</taxon>
        <taxon>Chordata</taxon>
        <taxon>Craniata</taxon>
        <taxon>Vertebrata</taxon>
        <taxon>Euteleostomi</taxon>
        <taxon>Actinopterygii</taxon>
        <taxon>Neopterygii</taxon>
        <taxon>Teleostei</taxon>
        <taxon>Protacanthopterygii</taxon>
        <taxon>Esociformes</taxon>
        <taxon>Umbridae</taxon>
        <taxon>Dallia</taxon>
    </lineage>
</organism>
<sequence length="154" mass="17321">MQVKRYIDSQDWLTNKIPPKDVVSSWKPAEQTMEALDSPAILKLKWDLDIRRRQSAPGGHRSTSTDFGVELDSNGKLKRLTGRPHTRAGCPARARRHQARTIMGQVRVKFRANRCLGWGKTATEKSVSSPVRNALQGPVSVIISCPNIIPPRWE</sequence>
<reference evidence="1" key="1">
    <citation type="submission" date="2021-05" db="EMBL/GenBank/DDBJ databases">
        <authorList>
            <person name="Pan Q."/>
            <person name="Jouanno E."/>
            <person name="Zahm M."/>
            <person name="Klopp C."/>
            <person name="Cabau C."/>
            <person name="Louis A."/>
            <person name="Berthelot C."/>
            <person name="Parey E."/>
            <person name="Roest Crollius H."/>
            <person name="Montfort J."/>
            <person name="Robinson-Rechavi M."/>
            <person name="Bouchez O."/>
            <person name="Lampietro C."/>
            <person name="Lopez Roques C."/>
            <person name="Donnadieu C."/>
            <person name="Postlethwait J."/>
            <person name="Bobe J."/>
            <person name="Dillon D."/>
            <person name="Chandos A."/>
            <person name="von Hippel F."/>
            <person name="Guiguen Y."/>
        </authorList>
    </citation>
    <scope>NUCLEOTIDE SEQUENCE</scope>
    <source>
        <strain evidence="1">YG-Jan2019</strain>
    </source>
</reference>
<accession>A0ACC2GRK3</accession>
<comment type="caution">
    <text evidence="1">The sequence shown here is derived from an EMBL/GenBank/DDBJ whole genome shotgun (WGS) entry which is preliminary data.</text>
</comment>